<proteinExistence type="inferred from homology"/>
<evidence type="ECO:0000259" key="7">
    <source>
        <dbReference type="SMART" id="SM00479"/>
    </source>
</evidence>
<dbReference type="Gene3D" id="3.30.420.10">
    <property type="entry name" value="Ribonuclease H-like superfamily/Ribonuclease H"/>
    <property type="match status" value="1"/>
</dbReference>
<dbReference type="Proteomes" id="UP001162131">
    <property type="component" value="Unassembled WGS sequence"/>
</dbReference>
<dbReference type="InterPro" id="IPR042081">
    <property type="entry name" value="RNA_2'-PTrans_C"/>
</dbReference>
<dbReference type="EMBL" id="CAJZBQ010000062">
    <property type="protein sequence ID" value="CAG9335295.1"/>
    <property type="molecule type" value="Genomic_DNA"/>
</dbReference>
<gene>
    <name evidence="8" type="ORF">BSTOLATCC_MIC63772</name>
</gene>
<evidence type="ECO:0000256" key="4">
    <source>
        <dbReference type="ARBA" id="ARBA00022679"/>
    </source>
</evidence>
<evidence type="ECO:0000256" key="6">
    <source>
        <dbReference type="ARBA" id="ARBA00047949"/>
    </source>
</evidence>
<dbReference type="SUPFAM" id="SSF53098">
    <property type="entry name" value="Ribonuclease H-like"/>
    <property type="match status" value="1"/>
</dbReference>
<comment type="caution">
    <text evidence="8">The sequence shown here is derived from an EMBL/GenBank/DDBJ whole genome shotgun (WGS) entry which is preliminary data.</text>
</comment>
<keyword evidence="4" id="KW-0808">Transferase</keyword>
<comment type="similarity">
    <text evidence="2">Belongs to the KptA/TPT1 family.</text>
</comment>
<evidence type="ECO:0000256" key="5">
    <source>
        <dbReference type="ARBA" id="ARBA00023027"/>
    </source>
</evidence>
<evidence type="ECO:0000256" key="3">
    <source>
        <dbReference type="ARBA" id="ARBA00012007"/>
    </source>
</evidence>
<name>A0AAU9KDC2_9CILI</name>
<comment type="catalytic activity">
    <reaction evidence="6">
        <text>2'-phospho-[ligated tRNA] + NAD(+) = mature tRNA + ADP-alpha-D-ribose 1'',2''-cyclic phosphate + nicotinamide</text>
        <dbReference type="Rhea" id="RHEA:23324"/>
        <dbReference type="Rhea" id="RHEA-COMP:11106"/>
        <dbReference type="Rhea" id="RHEA-COMP:11107"/>
        <dbReference type="ChEBI" id="CHEBI:17154"/>
        <dbReference type="ChEBI" id="CHEBI:57540"/>
        <dbReference type="ChEBI" id="CHEBI:76596"/>
        <dbReference type="ChEBI" id="CHEBI:82883"/>
        <dbReference type="ChEBI" id="CHEBI:85027"/>
        <dbReference type="EC" id="2.7.1.160"/>
    </reaction>
</comment>
<feature type="domain" description="Exonuclease" evidence="7">
    <location>
        <begin position="220"/>
        <end position="399"/>
    </location>
</feature>
<dbReference type="EC" id="2.7.1.160" evidence="3"/>
<evidence type="ECO:0000313" key="9">
    <source>
        <dbReference type="Proteomes" id="UP001162131"/>
    </source>
</evidence>
<reference evidence="8" key="1">
    <citation type="submission" date="2021-09" db="EMBL/GenBank/DDBJ databases">
        <authorList>
            <consortium name="AG Swart"/>
            <person name="Singh M."/>
            <person name="Singh A."/>
            <person name="Seah K."/>
            <person name="Emmerich C."/>
        </authorList>
    </citation>
    <scope>NUCLEOTIDE SEQUENCE</scope>
    <source>
        <strain evidence="8">ATCC30299</strain>
    </source>
</reference>
<evidence type="ECO:0000256" key="2">
    <source>
        <dbReference type="ARBA" id="ARBA00009836"/>
    </source>
</evidence>
<dbReference type="SMART" id="SM00479">
    <property type="entry name" value="EXOIII"/>
    <property type="match status" value="1"/>
</dbReference>
<dbReference type="AlphaFoldDB" id="A0AAU9KDC2"/>
<evidence type="ECO:0000256" key="1">
    <source>
        <dbReference type="ARBA" id="ARBA00003343"/>
    </source>
</evidence>
<keyword evidence="9" id="KW-1185">Reference proteome</keyword>
<dbReference type="Pfam" id="PF01885">
    <property type="entry name" value="PTS_2-RNA"/>
    <property type="match status" value="1"/>
</dbReference>
<organism evidence="8 9">
    <name type="scientific">Blepharisma stoltei</name>
    <dbReference type="NCBI Taxonomy" id="1481888"/>
    <lineage>
        <taxon>Eukaryota</taxon>
        <taxon>Sar</taxon>
        <taxon>Alveolata</taxon>
        <taxon>Ciliophora</taxon>
        <taxon>Postciliodesmatophora</taxon>
        <taxon>Heterotrichea</taxon>
        <taxon>Heterotrichida</taxon>
        <taxon>Blepharismidae</taxon>
        <taxon>Blepharisma</taxon>
    </lineage>
</organism>
<sequence length="422" mass="48350">MNRRGKARRVGDNEMVKLSKSLSWALRHGIGELGLAMTSAGFVRVDELLAHQRFSKWTEEHIKQVVAENDKKRFDLAEIDGMQWIRANQGHTINIVKDEDLLTEITDPSIYPVVVHGTDKKSWLTIMKRGLYRMRRNHIHFAPGFPENGQVISGARSNCTVFIEIDIEKAMQDGVKFFISSNSVILTSGIKGFLSPKYFKKIYIDRVETPFEWKPLELDYFLVLDFEANCIENGELKCQEIIEFPVQALNTKTLQIDHTFHYYIKPDVVPDLSAFCTQLTGITQNMVDAGIPLLEALGKFHEFLEETGLSSKKWSFLTCGDWDLKTCLQKEAKYKNYQLAPYFYSWMNIKKIFPSFMAKGMMGMISLLEIEHVGRHHSGIDDVTNIARCMAAMLQAGVGVFESDILRLQIIPKRNEEIKQQP</sequence>
<dbReference type="InterPro" id="IPR036397">
    <property type="entry name" value="RNaseH_sf"/>
</dbReference>
<comment type="function">
    <text evidence="1">Catalyzes the last step of tRNA splicing, the transfer of the splice junction 2'-phosphate from ligated tRNA to NAD to produce ADP-ribose 1''-2'' cyclic phosphate.</text>
</comment>
<dbReference type="Gene3D" id="3.20.170.30">
    <property type="match status" value="1"/>
</dbReference>
<dbReference type="InterPro" id="IPR013520">
    <property type="entry name" value="Ribonucl_H"/>
</dbReference>
<dbReference type="SUPFAM" id="SSF56399">
    <property type="entry name" value="ADP-ribosylation"/>
    <property type="match status" value="1"/>
</dbReference>
<dbReference type="InterPro" id="IPR042080">
    <property type="entry name" value="RNA_2'-PTrans_N"/>
</dbReference>
<protein>
    <recommendedName>
        <fullName evidence="3">2'-phosphotransferase</fullName>
        <ecNumber evidence="3">2.7.1.160</ecNumber>
    </recommendedName>
</protein>
<dbReference type="InterPro" id="IPR012337">
    <property type="entry name" value="RNaseH-like_sf"/>
</dbReference>
<dbReference type="InterPro" id="IPR047201">
    <property type="entry name" value="ERI-1_3'hExo-like"/>
</dbReference>
<dbReference type="Pfam" id="PF00929">
    <property type="entry name" value="RNase_T"/>
    <property type="match status" value="1"/>
</dbReference>
<dbReference type="PANTHER" id="PTHR12684">
    <property type="entry name" value="PUTATIVE PHOSPHOTRANSFERASE"/>
    <property type="match status" value="1"/>
</dbReference>
<dbReference type="InterPro" id="IPR002745">
    <property type="entry name" value="Ptrans_KptA/Tpt1"/>
</dbReference>
<dbReference type="GO" id="GO:0000175">
    <property type="term" value="F:3'-5'-RNA exonuclease activity"/>
    <property type="evidence" value="ECO:0007669"/>
    <property type="project" value="InterPro"/>
</dbReference>
<keyword evidence="5" id="KW-0520">NAD</keyword>
<dbReference type="CDD" id="cd06133">
    <property type="entry name" value="ERI-1_3'hExo_like"/>
    <property type="match status" value="1"/>
</dbReference>
<accession>A0AAU9KDC2</accession>
<dbReference type="Gene3D" id="1.10.10.970">
    <property type="entry name" value="RNA 2'-phosphotransferase, Tpt1/KptA family, N-terminal domain"/>
    <property type="match status" value="1"/>
</dbReference>
<dbReference type="PANTHER" id="PTHR12684:SF2">
    <property type="entry name" value="TRNA 2'-PHOSPHOTRANSFERASE 1"/>
    <property type="match status" value="1"/>
</dbReference>
<dbReference type="GO" id="GO:0006388">
    <property type="term" value="P:tRNA splicing, via endonucleolytic cleavage and ligation"/>
    <property type="evidence" value="ECO:0007669"/>
    <property type="project" value="TreeGrafter"/>
</dbReference>
<dbReference type="GO" id="GO:0003676">
    <property type="term" value="F:nucleic acid binding"/>
    <property type="evidence" value="ECO:0007669"/>
    <property type="project" value="InterPro"/>
</dbReference>
<evidence type="ECO:0000313" key="8">
    <source>
        <dbReference type="EMBL" id="CAG9335295.1"/>
    </source>
</evidence>
<dbReference type="GO" id="GO:0000215">
    <property type="term" value="F:tRNA 2'-phosphotransferase activity"/>
    <property type="evidence" value="ECO:0007669"/>
    <property type="project" value="UniProtKB-EC"/>
</dbReference>